<feature type="region of interest" description="Disordered" evidence="1">
    <location>
        <begin position="33"/>
        <end position="349"/>
    </location>
</feature>
<feature type="compositionally biased region" description="Pro residues" evidence="1">
    <location>
        <begin position="131"/>
        <end position="141"/>
    </location>
</feature>
<feature type="compositionally biased region" description="Basic and acidic residues" evidence="1">
    <location>
        <begin position="336"/>
        <end position="349"/>
    </location>
</feature>
<evidence type="ECO:0000256" key="1">
    <source>
        <dbReference type="SAM" id="MobiDB-lite"/>
    </source>
</evidence>
<feature type="compositionally biased region" description="Low complexity" evidence="1">
    <location>
        <begin position="142"/>
        <end position="151"/>
    </location>
</feature>
<feature type="region of interest" description="Disordered" evidence="1">
    <location>
        <begin position="372"/>
        <end position="396"/>
    </location>
</feature>
<feature type="compositionally biased region" description="Basic residues" evidence="1">
    <location>
        <begin position="105"/>
        <end position="116"/>
    </location>
</feature>
<reference evidence="3 4" key="1">
    <citation type="journal article" date="2019" name="New Phytol.">
        <title>Comparative genomics reveals unique wood-decay strategies and fruiting body development in the Schizophyllaceae.</title>
        <authorList>
            <person name="Almasi E."/>
            <person name="Sahu N."/>
            <person name="Krizsan K."/>
            <person name="Balint B."/>
            <person name="Kovacs G.M."/>
            <person name="Kiss B."/>
            <person name="Cseklye J."/>
            <person name="Drula E."/>
            <person name="Henrissat B."/>
            <person name="Nagy I."/>
            <person name="Chovatia M."/>
            <person name="Adam C."/>
            <person name="LaButti K."/>
            <person name="Lipzen A."/>
            <person name="Riley R."/>
            <person name="Grigoriev I.V."/>
            <person name="Nagy L.G."/>
        </authorList>
    </citation>
    <scope>NUCLEOTIDE SEQUENCE [LARGE SCALE GENOMIC DNA]</scope>
    <source>
        <strain evidence="3 4">NL-1724</strain>
    </source>
</reference>
<feature type="compositionally biased region" description="Polar residues" evidence="1">
    <location>
        <begin position="192"/>
        <end position="213"/>
    </location>
</feature>
<accession>A0A550BZX1</accession>
<dbReference type="EMBL" id="VDMD01000039">
    <property type="protein sequence ID" value="TRM58095.1"/>
    <property type="molecule type" value="Genomic_DNA"/>
</dbReference>
<evidence type="ECO:0000313" key="4">
    <source>
        <dbReference type="Proteomes" id="UP000320762"/>
    </source>
</evidence>
<reference evidence="3" key="2">
    <citation type="submission" date="2019-06" db="EMBL/GenBank/DDBJ databases">
        <authorList>
            <consortium name="DOE Joint Genome Institute"/>
            <person name="Ahrendt S.R."/>
            <person name="Cantor M.N."/>
            <person name="Hua S.X."/>
        </authorList>
    </citation>
    <scope>NUCLEOTIDE SEQUENCE</scope>
    <source>
        <strain evidence="3">NL-1724</strain>
    </source>
</reference>
<dbReference type="EMBL" id="VDMD01000057">
    <property type="protein sequence ID" value="TRM56887.1"/>
    <property type="molecule type" value="Genomic_DNA"/>
</dbReference>
<dbReference type="Proteomes" id="UP000320762">
    <property type="component" value="Unassembled WGS sequence"/>
</dbReference>
<protein>
    <submittedName>
        <fullName evidence="3">Uncharacterized protein</fullName>
    </submittedName>
</protein>
<dbReference type="OrthoDB" id="2564465at2759"/>
<organism evidence="3 4">
    <name type="scientific">Schizophyllum amplum</name>
    <dbReference type="NCBI Taxonomy" id="97359"/>
    <lineage>
        <taxon>Eukaryota</taxon>
        <taxon>Fungi</taxon>
        <taxon>Dikarya</taxon>
        <taxon>Basidiomycota</taxon>
        <taxon>Agaricomycotina</taxon>
        <taxon>Agaricomycetes</taxon>
        <taxon>Agaricomycetidae</taxon>
        <taxon>Agaricales</taxon>
        <taxon>Schizophyllaceae</taxon>
        <taxon>Schizophyllum</taxon>
    </lineage>
</organism>
<feature type="compositionally biased region" description="Basic and acidic residues" evidence="1">
    <location>
        <begin position="387"/>
        <end position="396"/>
    </location>
</feature>
<dbReference type="AlphaFoldDB" id="A0A550BZX1"/>
<evidence type="ECO:0000313" key="3">
    <source>
        <dbReference type="EMBL" id="TRM58095.1"/>
    </source>
</evidence>
<keyword evidence="4" id="KW-1185">Reference proteome</keyword>
<name>A0A550BZX1_9AGAR</name>
<gene>
    <name evidence="3" type="ORF">BD626DRAFT_512761</name>
    <name evidence="2" type="ORF">BD626DRAFT_560637</name>
</gene>
<feature type="compositionally biased region" description="Basic and acidic residues" evidence="1">
    <location>
        <begin position="227"/>
        <end position="237"/>
    </location>
</feature>
<proteinExistence type="predicted"/>
<sequence>MGVVQSQIPSEVVVAAVFAGAAGVGYSMLGGTKAEAPAQQTTDASSSATAPKKAKKKKSSAALASFTPATAKEPLATPKVVDFPDVIPGQFEPEPQVAAAPQTSGKKKQKKNKKGKSAGSGADTADSRPNTPAPAPAPPPVVAAAVPASAPKSKKGKKQQSKPDMSQSFAAIDTDGEWTRVEARRGKAATGASPSEGANPSDTGAASSITGTDSPVAERTEEESEEEAPKTLAEKLVPKAPKTGVADMLETPENPTLARVMRVTPRPDEKPASGFSWADYEDVQVEGGGNDADGEDDGWGVVKSRSRSKVDRPSTPGSIAQKDSDTLSKRQRQNAKKREAEKASKADAEAERLATLAKHKRELEKTRMMEQYAKGKGKQSGGMTATVDEHGKLVWE</sequence>
<comment type="caution">
    <text evidence="3">The sequence shown here is derived from an EMBL/GenBank/DDBJ whole genome shotgun (WGS) entry which is preliminary data.</text>
</comment>
<evidence type="ECO:0000313" key="2">
    <source>
        <dbReference type="EMBL" id="TRM56887.1"/>
    </source>
</evidence>